<evidence type="ECO:0000259" key="1">
    <source>
        <dbReference type="Pfam" id="PF10988"/>
    </source>
</evidence>
<evidence type="ECO:0000313" key="2">
    <source>
        <dbReference type="EMBL" id="MDO1558038.1"/>
    </source>
</evidence>
<dbReference type="Proteomes" id="UP001169063">
    <property type="component" value="Unassembled WGS sequence"/>
</dbReference>
<comment type="caution">
    <text evidence="2">The sequence shown here is derived from an EMBL/GenBank/DDBJ whole genome shotgun (WGS) entry which is preliminary data.</text>
</comment>
<dbReference type="RefSeq" id="WP_302108462.1">
    <property type="nucleotide sequence ID" value="NZ_JAUKTR010000001.1"/>
</dbReference>
<dbReference type="EMBL" id="JAUKTR010000001">
    <property type="protein sequence ID" value="MDO1558038.1"/>
    <property type="molecule type" value="Genomic_DNA"/>
</dbReference>
<feature type="domain" description="Putative auto-transporter adhesin head GIN" evidence="1">
    <location>
        <begin position="79"/>
        <end position="261"/>
    </location>
</feature>
<dbReference type="Pfam" id="PF10988">
    <property type="entry name" value="DUF2807"/>
    <property type="match status" value="1"/>
</dbReference>
<gene>
    <name evidence="2" type="ORF">Q0812_01175</name>
</gene>
<proteinExistence type="predicted"/>
<reference evidence="2" key="1">
    <citation type="submission" date="2023-07" db="EMBL/GenBank/DDBJ databases">
        <title>Brevundimonas soil sp. nov., isolated from the soil of chemical plant.</title>
        <authorList>
            <person name="Wu N."/>
        </authorList>
    </citation>
    <scope>NUCLEOTIDE SEQUENCE</scope>
    <source>
        <strain evidence="2">XZ-24</strain>
    </source>
</reference>
<protein>
    <submittedName>
        <fullName evidence="2">DUF2807 domain-containing protein</fullName>
    </submittedName>
</protein>
<evidence type="ECO:0000313" key="3">
    <source>
        <dbReference type="Proteomes" id="UP001169063"/>
    </source>
</evidence>
<keyword evidence="3" id="KW-1185">Reference proteome</keyword>
<dbReference type="InterPro" id="IPR021255">
    <property type="entry name" value="DUF2807"/>
</dbReference>
<dbReference type="Gene3D" id="2.160.20.120">
    <property type="match status" value="1"/>
</dbReference>
<name>A0ABT8SK69_9CAUL</name>
<organism evidence="2 3">
    <name type="scientific">Peiella sedimenti</name>
    <dbReference type="NCBI Taxonomy" id="3061083"/>
    <lineage>
        <taxon>Bacteria</taxon>
        <taxon>Pseudomonadati</taxon>
        <taxon>Pseudomonadota</taxon>
        <taxon>Alphaproteobacteria</taxon>
        <taxon>Caulobacterales</taxon>
        <taxon>Caulobacteraceae</taxon>
        <taxon>Peiella</taxon>
    </lineage>
</organism>
<sequence length="269" mass="28365">MIRPLLIIAGSGLVLSAVCFGGAAALGGRDLFSNGWVIRDGDWGGMVHVSADDFSVGSTDGDETPVETRTLAWNGTDTLSLFIPGEVIFVQSDEAGIEATGAAAVLDRLTVENGAIRLRGRSEPDSIRIDARGVHTLPGSGRLRLTVRAPDVTRFEQRGAGRLEIRGYDQPRLDIVSAGASDVIADGRTERVSLNLTGSGDADFRNLTAQEAEYVLLGAGDVESGAVRRARVDITGSGDVDFPERPEQLDQRVVGAGDITVGSGRDESF</sequence>
<accession>A0ABT8SK69</accession>